<dbReference type="AlphaFoldDB" id="A0A0F9FPZ7"/>
<dbReference type="EMBL" id="LAZR01020516">
    <property type="protein sequence ID" value="KKL88604.1"/>
    <property type="molecule type" value="Genomic_DNA"/>
</dbReference>
<comment type="caution">
    <text evidence="1">The sequence shown here is derived from an EMBL/GenBank/DDBJ whole genome shotgun (WGS) entry which is preliminary data.</text>
</comment>
<organism evidence="1">
    <name type="scientific">marine sediment metagenome</name>
    <dbReference type="NCBI Taxonomy" id="412755"/>
    <lineage>
        <taxon>unclassified sequences</taxon>
        <taxon>metagenomes</taxon>
        <taxon>ecological metagenomes</taxon>
    </lineage>
</organism>
<proteinExistence type="predicted"/>
<gene>
    <name evidence="1" type="ORF">LCGC14_1923030</name>
</gene>
<protein>
    <submittedName>
        <fullName evidence="1">Uncharacterized protein</fullName>
    </submittedName>
</protein>
<accession>A0A0F9FPZ7</accession>
<reference evidence="1" key="1">
    <citation type="journal article" date="2015" name="Nature">
        <title>Complex archaea that bridge the gap between prokaryotes and eukaryotes.</title>
        <authorList>
            <person name="Spang A."/>
            <person name="Saw J.H."/>
            <person name="Jorgensen S.L."/>
            <person name="Zaremba-Niedzwiedzka K."/>
            <person name="Martijn J."/>
            <person name="Lind A.E."/>
            <person name="van Eijk R."/>
            <person name="Schleper C."/>
            <person name="Guy L."/>
            <person name="Ettema T.J."/>
        </authorList>
    </citation>
    <scope>NUCLEOTIDE SEQUENCE</scope>
</reference>
<sequence length="43" mass="5036">MLIFGWVLVAVLLVVAVRLLHAIVTGKLKFQWRHEEEHTHSEE</sequence>
<evidence type="ECO:0000313" key="1">
    <source>
        <dbReference type="EMBL" id="KKL88604.1"/>
    </source>
</evidence>
<name>A0A0F9FPZ7_9ZZZZ</name>